<feature type="domain" description="Helitron helicase-like" evidence="4">
    <location>
        <begin position="473"/>
        <end position="653"/>
    </location>
</feature>
<evidence type="ECO:0000259" key="5">
    <source>
        <dbReference type="Pfam" id="PF21530"/>
    </source>
</evidence>
<evidence type="ECO:0000259" key="3">
    <source>
        <dbReference type="Pfam" id="PF05970"/>
    </source>
</evidence>
<comment type="caution">
    <text evidence="6">The sequence shown here is derived from an EMBL/GenBank/DDBJ whole genome shotgun (WGS) entry which is preliminary data.</text>
</comment>
<dbReference type="GO" id="GO:0016787">
    <property type="term" value="F:hydrolase activity"/>
    <property type="evidence" value="ECO:0007669"/>
    <property type="project" value="UniProtKB-KW"/>
</dbReference>
<keyword evidence="1" id="KW-0547">Nucleotide-binding</keyword>
<keyword evidence="1" id="KW-0347">Helicase</keyword>
<evidence type="ECO:0000313" key="7">
    <source>
        <dbReference type="Proteomes" id="UP001172457"/>
    </source>
</evidence>
<dbReference type="GO" id="GO:0006310">
    <property type="term" value="P:DNA recombination"/>
    <property type="evidence" value="ECO:0007669"/>
    <property type="project" value="UniProtKB-KW"/>
</dbReference>
<dbReference type="EC" id="5.6.2.3" evidence="1"/>
<evidence type="ECO:0000256" key="2">
    <source>
        <dbReference type="SAM" id="MobiDB-lite"/>
    </source>
</evidence>
<dbReference type="Proteomes" id="UP001172457">
    <property type="component" value="Chromosome 4"/>
</dbReference>
<keyword evidence="7" id="KW-1185">Reference proteome</keyword>
<dbReference type="InterPro" id="IPR025476">
    <property type="entry name" value="Helitron_helicase-like"/>
</dbReference>
<dbReference type="Gene3D" id="3.40.50.300">
    <property type="entry name" value="P-loop containing nucleotide triphosphate hydrolases"/>
    <property type="match status" value="1"/>
</dbReference>
<evidence type="ECO:0000256" key="1">
    <source>
        <dbReference type="RuleBase" id="RU363044"/>
    </source>
</evidence>
<organism evidence="6 7">
    <name type="scientific">Centaurea solstitialis</name>
    <name type="common">yellow star-thistle</name>
    <dbReference type="NCBI Taxonomy" id="347529"/>
    <lineage>
        <taxon>Eukaryota</taxon>
        <taxon>Viridiplantae</taxon>
        <taxon>Streptophyta</taxon>
        <taxon>Embryophyta</taxon>
        <taxon>Tracheophyta</taxon>
        <taxon>Spermatophyta</taxon>
        <taxon>Magnoliopsida</taxon>
        <taxon>eudicotyledons</taxon>
        <taxon>Gunneridae</taxon>
        <taxon>Pentapetalae</taxon>
        <taxon>asterids</taxon>
        <taxon>campanulids</taxon>
        <taxon>Asterales</taxon>
        <taxon>Asteraceae</taxon>
        <taxon>Carduoideae</taxon>
        <taxon>Cardueae</taxon>
        <taxon>Centaureinae</taxon>
        <taxon>Centaurea</taxon>
    </lineage>
</organism>
<evidence type="ECO:0000259" key="4">
    <source>
        <dbReference type="Pfam" id="PF14214"/>
    </source>
</evidence>
<feature type="compositionally biased region" description="Polar residues" evidence="2">
    <location>
        <begin position="19"/>
        <end position="28"/>
    </location>
</feature>
<dbReference type="CDD" id="cd18809">
    <property type="entry name" value="SF1_C_RecD"/>
    <property type="match status" value="1"/>
</dbReference>
<reference evidence="6" key="1">
    <citation type="submission" date="2023-03" db="EMBL/GenBank/DDBJ databases">
        <title>Chromosome-scale reference genome and RAD-based genetic map of yellow starthistle (Centaurea solstitialis) reveal putative structural variation and QTLs associated with invader traits.</title>
        <authorList>
            <person name="Reatini B."/>
            <person name="Cang F.A."/>
            <person name="Jiang Q."/>
            <person name="Mckibben M.T.W."/>
            <person name="Barker M.S."/>
            <person name="Rieseberg L.H."/>
            <person name="Dlugosch K.M."/>
        </authorList>
    </citation>
    <scope>NUCLEOTIDE SEQUENCE</scope>
    <source>
        <strain evidence="6">CAN-66</strain>
        <tissue evidence="6">Leaf</tissue>
    </source>
</reference>
<dbReference type="GO" id="GO:0043139">
    <property type="term" value="F:5'-3' DNA helicase activity"/>
    <property type="evidence" value="ECO:0007669"/>
    <property type="project" value="UniProtKB-EC"/>
</dbReference>
<evidence type="ECO:0000313" key="6">
    <source>
        <dbReference type="EMBL" id="KAJ9550989.1"/>
    </source>
</evidence>
<keyword evidence="1" id="KW-0233">DNA recombination</keyword>
<gene>
    <name evidence="6" type="ORF">OSB04_015034</name>
</gene>
<dbReference type="SUPFAM" id="SSF52540">
    <property type="entry name" value="P-loop containing nucleoside triphosphate hydrolases"/>
    <property type="match status" value="2"/>
</dbReference>
<dbReference type="GO" id="GO:0000723">
    <property type="term" value="P:telomere maintenance"/>
    <property type="evidence" value="ECO:0007669"/>
    <property type="project" value="InterPro"/>
</dbReference>
<keyword evidence="1" id="KW-0227">DNA damage</keyword>
<dbReference type="InterPro" id="IPR027417">
    <property type="entry name" value="P-loop_NTPase"/>
</dbReference>
<feature type="domain" description="DNA helicase Pif1-like 2B" evidence="5">
    <location>
        <begin position="1394"/>
        <end position="1437"/>
    </location>
</feature>
<comment type="catalytic activity">
    <reaction evidence="1">
        <text>ATP + H2O = ADP + phosphate + H(+)</text>
        <dbReference type="Rhea" id="RHEA:13065"/>
        <dbReference type="ChEBI" id="CHEBI:15377"/>
        <dbReference type="ChEBI" id="CHEBI:15378"/>
        <dbReference type="ChEBI" id="CHEBI:30616"/>
        <dbReference type="ChEBI" id="CHEBI:43474"/>
        <dbReference type="ChEBI" id="CHEBI:456216"/>
        <dbReference type="EC" id="5.6.2.3"/>
    </reaction>
</comment>
<feature type="region of interest" description="Disordered" evidence="2">
    <location>
        <begin position="1"/>
        <end position="28"/>
    </location>
</feature>
<dbReference type="InterPro" id="IPR010285">
    <property type="entry name" value="DNA_helicase_pif1-like_DEAD"/>
</dbReference>
<sequence length="1562" mass="179042">MRIVNEETTNVKKRKQDFGQGSRQPMTDITNISSMETTQEEINETTPASALTSAQRRKIYNRNYYQRRKEKNKSVVNTQGTSVQGSEGTCRICSGLIHDNFEDIQNTRGILLPLFDEVVNQESTTFGEGSSQPITDITNINQENLSENSPVSALTLAQRRKIYNRNYYQRRKENNRNAQVQHDDPYNFVYDGVPTQHRVLKAQDACAYCAAKKFEYEFRSFCCMIGKTKLAYSPIPEELYHLFTDQSELGNVFRRNIRAYNTNFSFTSMGVTLDSTVSNMTSGVYTFRAQGGIYHKIDQLVPRNGQPRYLQLYFFDAESEVSHRVQWPNLDRNITSLLARVLSINPYVRTFRSLAELGPLDNYRVTLNASVELDQRVLLVFGLKAMITSPHTREVLLCMGGPTTVKKIEHYFGCYDPLAYPLFFPNGESGWHARIPRHGVCIDEIINEDENFDEEVEDGSSGRGRKTVSMRDYYCYKFQIRSTTNVILLGGRLFQQFVVDMYIKIETARLSFIERNQTKIRSDLYQGVVDCVNAGEVQPSRIGQRVVLPASFIGGPRDMRRRYMDAMALVQDDGKPDIFLTMTCNPNWPEILQELLPGQTPQDRPDLVARVFRAKLEDLKDQLLNKHILGKVGAYVYVMEFQKRGLPHAHFLMIMKPEYKITNADHYDKFVSAEIPDPTKYPELYQLVIKHMMHGPCGHLRPSSPCMEGEPRKCRFHYPQQFNDKTTQADNSYPLYRRRNNGIEVNVRGNILDNRWVVPYNPKLLMMFNCHINVEVCSSIISVKYLFKYVYKGHDKQVIHVDPDREEVVVNEIKRFQDARYVSPPEAIWRIFSFTLSQIHPCVMSLQVHLPNKQLVRFRENDILTDIVDRERDKRSMLTAFFERNKTDLRARQYLYKDFPNHYTWNASSRIWNPRRHGSMRGRLVSANPAEGERYYLRLLLSHISGPTCFEDLYTVNGVLHPTFRKAALERGLIETDDNLSQCLAEASVFQFPSALRRLFATILIYCEPGDVRKLWDEHYDSLSKDHTRRHGNVEVARDMVLKDIALFLQSMGKNLDDFDLPSLNAATTLESRGFREVQEEHSIIVEDEHLRARNSLNADQMHAFDEIMRHVDNDWPGVFFLDGPGGTGKTFLYKALLANVRSRGLIALATASSGVAANNMPGGRTAHSRFKIPLNLSNNSMCNIKKQSGTAQLLQDAKIIIWDEASMAKRQAVEAFDRTMQDITGVRLPFGGKIMIMGGDFRQVLPVMRHGTRAQIVDSSLRMSPIWSSMKKLRLRINMRAFTDPWFSDFLLRVGNGDEDSLDGNFIRIPDDMAIPYTNENDSKDALIDAIFPSLQTNGTDSNYIISRAILTPKNDHVDEINDQLIERFCGEEKVYYSFDEAEDDKNSLYPMEYLNSLNVSGLPPHYLRLKIGCPIILLRNIDPSNGLCNGTRLICRGFQRNVIDAEIAVGQHAGKRVFLPRIPLCPSEDDMFPFKLKRKQFPIRLCFAMTINKAQGQTIPVVGVYLPDSVFSHGQLYVALSRGISRGTTKVLVKPTKTFKQDGVYTSNVVYREVLSDDCI</sequence>
<protein>
    <recommendedName>
        <fullName evidence="1">ATP-dependent DNA helicase</fullName>
        <ecNumber evidence="1">5.6.2.3</ecNumber>
    </recommendedName>
</protein>
<dbReference type="InterPro" id="IPR049163">
    <property type="entry name" value="Pif1-like_2B_dom"/>
</dbReference>
<dbReference type="EMBL" id="JARYMX010000004">
    <property type="protein sequence ID" value="KAJ9550989.1"/>
    <property type="molecule type" value="Genomic_DNA"/>
</dbReference>
<comment type="cofactor">
    <cofactor evidence="1">
        <name>Mg(2+)</name>
        <dbReference type="ChEBI" id="CHEBI:18420"/>
    </cofactor>
</comment>
<accession>A0AA38SZU0</accession>
<dbReference type="GO" id="GO:0005524">
    <property type="term" value="F:ATP binding"/>
    <property type="evidence" value="ECO:0007669"/>
    <property type="project" value="UniProtKB-KW"/>
</dbReference>
<keyword evidence="1" id="KW-0378">Hydrolase</keyword>
<comment type="similarity">
    <text evidence="1">Belongs to the helicase family.</text>
</comment>
<dbReference type="Pfam" id="PF14214">
    <property type="entry name" value="Helitron_like_N"/>
    <property type="match status" value="1"/>
</dbReference>
<dbReference type="FunFam" id="3.40.50.300:FF:002884">
    <property type="entry name" value="ATP-dependent DNA helicase"/>
    <property type="match status" value="1"/>
</dbReference>
<name>A0AA38SZU0_9ASTR</name>
<keyword evidence="1" id="KW-0234">DNA repair</keyword>
<keyword evidence="1" id="KW-0067">ATP-binding</keyword>
<dbReference type="PANTHER" id="PTHR10492">
    <property type="match status" value="1"/>
</dbReference>
<dbReference type="PANTHER" id="PTHR10492:SF94">
    <property type="entry name" value="ATP-DEPENDENT DNA HELICASE"/>
    <property type="match status" value="1"/>
</dbReference>
<feature type="domain" description="DNA helicase Pif1-like DEAD-box helicase" evidence="3">
    <location>
        <begin position="1097"/>
        <end position="1302"/>
    </location>
</feature>
<dbReference type="GO" id="GO:0006281">
    <property type="term" value="P:DNA repair"/>
    <property type="evidence" value="ECO:0007669"/>
    <property type="project" value="UniProtKB-KW"/>
</dbReference>
<dbReference type="Pfam" id="PF21530">
    <property type="entry name" value="Pif1_2B_dom"/>
    <property type="match status" value="1"/>
</dbReference>
<proteinExistence type="inferred from homology"/>
<dbReference type="Pfam" id="PF05970">
    <property type="entry name" value="PIF1"/>
    <property type="match status" value="1"/>
</dbReference>